<accession>A0AAV7PRL1</accession>
<name>A0AAV7PRL1_PLEWA</name>
<dbReference type="EMBL" id="JANPWB010000011">
    <property type="protein sequence ID" value="KAJ1130499.1"/>
    <property type="molecule type" value="Genomic_DNA"/>
</dbReference>
<protein>
    <submittedName>
        <fullName evidence="2">Uncharacterized protein</fullName>
    </submittedName>
</protein>
<dbReference type="Proteomes" id="UP001066276">
    <property type="component" value="Chromosome 7"/>
</dbReference>
<evidence type="ECO:0000313" key="2">
    <source>
        <dbReference type="EMBL" id="KAJ1130499.1"/>
    </source>
</evidence>
<dbReference type="AlphaFoldDB" id="A0AAV7PRL1"/>
<comment type="caution">
    <text evidence="2">The sequence shown here is derived from an EMBL/GenBank/DDBJ whole genome shotgun (WGS) entry which is preliminary data.</text>
</comment>
<organism evidence="2 3">
    <name type="scientific">Pleurodeles waltl</name>
    <name type="common">Iberian ribbed newt</name>
    <dbReference type="NCBI Taxonomy" id="8319"/>
    <lineage>
        <taxon>Eukaryota</taxon>
        <taxon>Metazoa</taxon>
        <taxon>Chordata</taxon>
        <taxon>Craniata</taxon>
        <taxon>Vertebrata</taxon>
        <taxon>Euteleostomi</taxon>
        <taxon>Amphibia</taxon>
        <taxon>Batrachia</taxon>
        <taxon>Caudata</taxon>
        <taxon>Salamandroidea</taxon>
        <taxon>Salamandridae</taxon>
        <taxon>Pleurodelinae</taxon>
        <taxon>Pleurodeles</taxon>
    </lineage>
</organism>
<evidence type="ECO:0000256" key="1">
    <source>
        <dbReference type="SAM" id="MobiDB-lite"/>
    </source>
</evidence>
<feature type="region of interest" description="Disordered" evidence="1">
    <location>
        <begin position="1"/>
        <end position="129"/>
    </location>
</feature>
<proteinExistence type="predicted"/>
<feature type="region of interest" description="Disordered" evidence="1">
    <location>
        <begin position="160"/>
        <end position="211"/>
    </location>
</feature>
<keyword evidence="3" id="KW-1185">Reference proteome</keyword>
<evidence type="ECO:0000313" key="3">
    <source>
        <dbReference type="Proteomes" id="UP001066276"/>
    </source>
</evidence>
<feature type="compositionally biased region" description="Polar residues" evidence="1">
    <location>
        <begin position="93"/>
        <end position="105"/>
    </location>
</feature>
<feature type="compositionally biased region" description="Polar residues" evidence="1">
    <location>
        <begin position="169"/>
        <end position="178"/>
    </location>
</feature>
<sequence>MDRVAPPGGSRAPSASRAPGAPLTPTQAPGSSSRRRMCPLRDRLTPQFKLRSPLLRRLADRLSLPAQPPRTSAPGASGQEGGGGPAAGSPSSQVDAASPPQSTGVRASERGAGFPRAAHGVPDPMQPHQRARVSFSLAGELRSCPPCWFLGRSCCGKRPGLTLRRQTPRQDPQGSGNPRGQPGMRHQDEGQQFLRADDGGVQSTLRVRPPS</sequence>
<feature type="compositionally biased region" description="Low complexity" evidence="1">
    <location>
        <begin position="1"/>
        <end position="21"/>
    </location>
</feature>
<gene>
    <name evidence="2" type="ORF">NDU88_008851</name>
</gene>
<reference evidence="2" key="1">
    <citation type="journal article" date="2022" name="bioRxiv">
        <title>Sequencing and chromosome-scale assembly of the giantPleurodeles waltlgenome.</title>
        <authorList>
            <person name="Brown T."/>
            <person name="Elewa A."/>
            <person name="Iarovenko S."/>
            <person name="Subramanian E."/>
            <person name="Araus A.J."/>
            <person name="Petzold A."/>
            <person name="Susuki M."/>
            <person name="Suzuki K.-i.T."/>
            <person name="Hayashi T."/>
            <person name="Toyoda A."/>
            <person name="Oliveira C."/>
            <person name="Osipova E."/>
            <person name="Leigh N.D."/>
            <person name="Simon A."/>
            <person name="Yun M.H."/>
        </authorList>
    </citation>
    <scope>NUCLEOTIDE SEQUENCE</scope>
    <source>
        <strain evidence="2">20211129_DDA</strain>
        <tissue evidence="2">Liver</tissue>
    </source>
</reference>